<sequence length="417" mass="44972">MSVPGALLVVDDNELNRDMLSRRLQRKGYDVTVAEHGRRALELIAERPFDLVLLDVMMPDLNGLEVLADLRKSHSASDLPVIMATARSRSEDVVEALNLGANDYVTKPLDFPVVLARVQTQLTLKRAVDQVRLLELELVERNRVLESANGRMARDLKAAARVQEALLPRGTPGVSGLECAWTFRPCDELAGDGLGIVRLDASRVGLYVLDVSGHGVASALLSVSIARVLTPPDDPASILMRPAADGDRPGPASPAEVLDRLNLLFPFDLATEKFFTMVYGVFDAATGEFRYASAGHPGPVHLPADGPPALLEGRGFPVGLAEESCQERSLVMRAGDRLLLYSDGVPEAADLDGRLFGNERLLGAVDRARDEPLSAGVAALRMDVERWCGDAGVQDDVSILAVEFSGAIDRSDVARRA</sequence>
<evidence type="ECO:0000259" key="3">
    <source>
        <dbReference type="PROSITE" id="PS50110"/>
    </source>
</evidence>
<dbReference type="Proteomes" id="UP001216907">
    <property type="component" value="Unassembled WGS sequence"/>
</dbReference>
<dbReference type="CDD" id="cd17574">
    <property type="entry name" value="REC_OmpR"/>
    <property type="match status" value="1"/>
</dbReference>
<dbReference type="RefSeq" id="WP_277863964.1">
    <property type="nucleotide sequence ID" value="NZ_JARRAG010000002.1"/>
</dbReference>
<protein>
    <submittedName>
        <fullName evidence="4">SpoIIE family protein phosphatase</fullName>
    </submittedName>
</protein>
<dbReference type="Pfam" id="PF00072">
    <property type="entry name" value="Response_reg"/>
    <property type="match status" value="1"/>
</dbReference>
<dbReference type="Gene3D" id="3.40.50.2300">
    <property type="match status" value="1"/>
</dbReference>
<proteinExistence type="predicted"/>
<gene>
    <name evidence="4" type="ORF">PZE19_28325</name>
</gene>
<evidence type="ECO:0000313" key="4">
    <source>
        <dbReference type="EMBL" id="MDG3007690.1"/>
    </source>
</evidence>
<dbReference type="EMBL" id="JARRAG010000002">
    <property type="protein sequence ID" value="MDG3007690.1"/>
    <property type="molecule type" value="Genomic_DNA"/>
</dbReference>
<dbReference type="InterPro" id="IPR052016">
    <property type="entry name" value="Bact_Sigma-Reg"/>
</dbReference>
<dbReference type="SUPFAM" id="SSF52172">
    <property type="entry name" value="CheY-like"/>
    <property type="match status" value="1"/>
</dbReference>
<dbReference type="InterPro" id="IPR036457">
    <property type="entry name" value="PPM-type-like_dom_sf"/>
</dbReference>
<evidence type="ECO:0000256" key="1">
    <source>
        <dbReference type="ARBA" id="ARBA00022801"/>
    </source>
</evidence>
<dbReference type="SMART" id="SM00331">
    <property type="entry name" value="PP2C_SIG"/>
    <property type="match status" value="1"/>
</dbReference>
<keyword evidence="2" id="KW-0597">Phosphoprotein</keyword>
<dbReference type="InterPro" id="IPR011006">
    <property type="entry name" value="CheY-like_superfamily"/>
</dbReference>
<organism evidence="4 5">
    <name type="scientific">Paludisphaera mucosa</name>
    <dbReference type="NCBI Taxonomy" id="3030827"/>
    <lineage>
        <taxon>Bacteria</taxon>
        <taxon>Pseudomonadati</taxon>
        <taxon>Planctomycetota</taxon>
        <taxon>Planctomycetia</taxon>
        <taxon>Isosphaerales</taxon>
        <taxon>Isosphaeraceae</taxon>
        <taxon>Paludisphaera</taxon>
    </lineage>
</organism>
<dbReference type="PANTHER" id="PTHR43156:SF2">
    <property type="entry name" value="STAGE II SPORULATION PROTEIN E"/>
    <property type="match status" value="1"/>
</dbReference>
<keyword evidence="1" id="KW-0378">Hydrolase</keyword>
<dbReference type="Gene3D" id="3.60.40.10">
    <property type="entry name" value="PPM-type phosphatase domain"/>
    <property type="match status" value="1"/>
</dbReference>
<feature type="modified residue" description="4-aspartylphosphate" evidence="2">
    <location>
        <position position="55"/>
    </location>
</feature>
<accession>A0ABT6FJY5</accession>
<dbReference type="Pfam" id="PF07228">
    <property type="entry name" value="SpoIIE"/>
    <property type="match status" value="1"/>
</dbReference>
<evidence type="ECO:0000256" key="2">
    <source>
        <dbReference type="PROSITE-ProRule" id="PRU00169"/>
    </source>
</evidence>
<reference evidence="4 5" key="1">
    <citation type="submission" date="2023-03" db="EMBL/GenBank/DDBJ databases">
        <title>Paludisphaera mucosa sp. nov. a novel planctomycete from northern fen.</title>
        <authorList>
            <person name="Ivanova A."/>
        </authorList>
    </citation>
    <scope>NUCLEOTIDE SEQUENCE [LARGE SCALE GENOMIC DNA]</scope>
    <source>
        <strain evidence="4 5">Pla2</strain>
    </source>
</reference>
<feature type="domain" description="Response regulatory" evidence="3">
    <location>
        <begin position="6"/>
        <end position="122"/>
    </location>
</feature>
<dbReference type="PROSITE" id="PS50110">
    <property type="entry name" value="RESPONSE_REGULATORY"/>
    <property type="match status" value="1"/>
</dbReference>
<comment type="caution">
    <text evidence="4">The sequence shown here is derived from an EMBL/GenBank/DDBJ whole genome shotgun (WGS) entry which is preliminary data.</text>
</comment>
<dbReference type="InterPro" id="IPR001932">
    <property type="entry name" value="PPM-type_phosphatase-like_dom"/>
</dbReference>
<dbReference type="SMART" id="SM00448">
    <property type="entry name" value="REC"/>
    <property type="match status" value="1"/>
</dbReference>
<keyword evidence="5" id="KW-1185">Reference proteome</keyword>
<dbReference type="InterPro" id="IPR001789">
    <property type="entry name" value="Sig_transdc_resp-reg_receiver"/>
</dbReference>
<name>A0ABT6FJY5_9BACT</name>
<dbReference type="PANTHER" id="PTHR43156">
    <property type="entry name" value="STAGE II SPORULATION PROTEIN E-RELATED"/>
    <property type="match status" value="1"/>
</dbReference>
<evidence type="ECO:0000313" key="5">
    <source>
        <dbReference type="Proteomes" id="UP001216907"/>
    </source>
</evidence>